<proteinExistence type="predicted"/>
<dbReference type="SUPFAM" id="SSF52540">
    <property type="entry name" value="P-loop containing nucleoside triphosphate hydrolases"/>
    <property type="match status" value="1"/>
</dbReference>
<dbReference type="RefSeq" id="WP_094361119.1">
    <property type="nucleotide sequence ID" value="NZ_NMVK01000037.1"/>
</dbReference>
<dbReference type="GO" id="GO:0016887">
    <property type="term" value="F:ATP hydrolysis activity"/>
    <property type="evidence" value="ECO:0007669"/>
    <property type="project" value="InterPro"/>
</dbReference>
<accession>A0A4R6LYX4</accession>
<reference evidence="2 3" key="1">
    <citation type="submission" date="2017-07" db="EMBL/GenBank/DDBJ databases">
        <title>Draft whole genome sequences of clinical Proprionibacteriaceae strains.</title>
        <authorList>
            <person name="Bernier A.-M."/>
            <person name="Bernard K."/>
            <person name="Domingo M.-C."/>
        </authorList>
    </citation>
    <scope>NUCLEOTIDE SEQUENCE [LARGE SCALE GENOMIC DNA]</scope>
    <source>
        <strain evidence="2 3">NML 030167</strain>
    </source>
</reference>
<sequence length="186" mass="19919">MSRTSQSLQNRTHTAIACSAFNLTRLGPRAGLHRRVLVDQTSVNLEHGRWTAVAGRRGSGASELVRCLAGVERIDGGRVFLAGRELSSLNERERRQARELARSEYVGPQRTPVALADAVARALATAPRLLFLDTVGGAVSDTVLGSLRRAADEQGVTVVLATDDLQVALGADRALVVNEGRVVEDL</sequence>
<dbReference type="Gene3D" id="3.40.50.300">
    <property type="entry name" value="P-loop containing nucleotide triphosphate hydrolases"/>
    <property type="match status" value="2"/>
</dbReference>
<dbReference type="InterPro" id="IPR015854">
    <property type="entry name" value="ABC_transpr_LolD-like"/>
</dbReference>
<dbReference type="PANTHER" id="PTHR24220:SF685">
    <property type="entry name" value="ABC TRANSPORTER RELATED"/>
    <property type="match status" value="1"/>
</dbReference>
<feature type="domain" description="ABC transporter" evidence="1">
    <location>
        <begin position="39"/>
        <end position="97"/>
    </location>
</feature>
<protein>
    <recommendedName>
        <fullName evidence="1">ABC transporter domain-containing protein</fullName>
    </recommendedName>
</protein>
<evidence type="ECO:0000313" key="2">
    <source>
        <dbReference type="EMBL" id="OYO14735.1"/>
    </source>
</evidence>
<accession>A0A255GFX6</accession>
<dbReference type="InterPro" id="IPR027417">
    <property type="entry name" value="P-loop_NTPase"/>
</dbReference>
<dbReference type="InterPro" id="IPR003439">
    <property type="entry name" value="ABC_transporter-like_ATP-bd"/>
</dbReference>
<dbReference type="Proteomes" id="UP000215896">
    <property type="component" value="Unassembled WGS sequence"/>
</dbReference>
<dbReference type="GO" id="GO:0022857">
    <property type="term" value="F:transmembrane transporter activity"/>
    <property type="evidence" value="ECO:0007669"/>
    <property type="project" value="TreeGrafter"/>
</dbReference>
<dbReference type="Pfam" id="PF00005">
    <property type="entry name" value="ABC_tran"/>
    <property type="match status" value="1"/>
</dbReference>
<dbReference type="EMBL" id="NMVO01000012">
    <property type="protein sequence ID" value="OYO14735.1"/>
    <property type="molecule type" value="Genomic_DNA"/>
</dbReference>
<keyword evidence="3" id="KW-1185">Reference proteome</keyword>
<comment type="caution">
    <text evidence="2">The sequence shown here is derived from an EMBL/GenBank/DDBJ whole genome shotgun (WGS) entry which is preliminary data.</text>
</comment>
<gene>
    <name evidence="2" type="ORF">CGZ94_09235</name>
</gene>
<dbReference type="GO" id="GO:0005524">
    <property type="term" value="F:ATP binding"/>
    <property type="evidence" value="ECO:0007669"/>
    <property type="project" value="InterPro"/>
</dbReference>
<dbReference type="GO" id="GO:0005886">
    <property type="term" value="C:plasma membrane"/>
    <property type="evidence" value="ECO:0007669"/>
    <property type="project" value="TreeGrafter"/>
</dbReference>
<evidence type="ECO:0000259" key="1">
    <source>
        <dbReference type="Pfam" id="PF00005"/>
    </source>
</evidence>
<name>A0A255GFX6_9ACTN</name>
<dbReference type="PANTHER" id="PTHR24220">
    <property type="entry name" value="IMPORT ATP-BINDING PROTEIN"/>
    <property type="match status" value="1"/>
</dbReference>
<evidence type="ECO:0000313" key="3">
    <source>
        <dbReference type="Proteomes" id="UP000215896"/>
    </source>
</evidence>
<dbReference type="AlphaFoldDB" id="A0A255GFX6"/>
<organism evidence="2 3">
    <name type="scientific">Enemella evansiae</name>
    <dbReference type="NCBI Taxonomy" id="2016499"/>
    <lineage>
        <taxon>Bacteria</taxon>
        <taxon>Bacillati</taxon>
        <taxon>Actinomycetota</taxon>
        <taxon>Actinomycetes</taxon>
        <taxon>Propionibacteriales</taxon>
        <taxon>Propionibacteriaceae</taxon>
        <taxon>Enemella</taxon>
    </lineage>
</organism>